<sequence>MEQSKWANLPDLVILEIYKYLSDADRLSTALVCKNWLRMFHAPCLWRWRSFDMGGYRALKSGIRACQFAEILGSHLRYLTITCNHPSYHTAKVFQKAMEDLLLKIRSAKIVEFEMEKLELDRFWKYETARDKLTNNLVRFFKGQVKIRMFDMTAAQFPALGGIRILETVGSSSGEKVEEIYLEDFFHSRIAAFQIPRFVQAITCFKELRFIAINYNCVSDEILEIFAKSLKGKLRCLNMKVYRNDPHRHQVSPYIWKRLRNACPKLRVTVWIESIGFYEEVLPVLSKDMPLREFHMWTGYDDDAEWRLHDTIYHLTNTYTGSLESVSLEMDNNHEIVDEALLALLGRCKLLRELTLNAVVMVPTIEVIMHLITERKINLQSFHFTACGISETEWLELCEIKDMFTPVIEERGLNIKFTTDLLIDVT</sequence>
<feature type="domain" description="F-box" evidence="1">
    <location>
        <begin position="3"/>
        <end position="51"/>
    </location>
</feature>
<evidence type="ECO:0000259" key="1">
    <source>
        <dbReference type="PROSITE" id="PS50181"/>
    </source>
</evidence>
<gene>
    <name evidence="2" type="ORF">FSP39_010761</name>
</gene>
<accession>A0AA88XFC3</accession>
<dbReference type="SMART" id="SM00256">
    <property type="entry name" value="FBOX"/>
    <property type="match status" value="1"/>
</dbReference>
<name>A0AA88XFC3_PINIB</name>
<dbReference type="PROSITE" id="PS50181">
    <property type="entry name" value="FBOX"/>
    <property type="match status" value="1"/>
</dbReference>
<evidence type="ECO:0000313" key="2">
    <source>
        <dbReference type="EMBL" id="KAK3084259.1"/>
    </source>
</evidence>
<dbReference type="Gene3D" id="1.20.1280.50">
    <property type="match status" value="1"/>
</dbReference>
<dbReference type="InterPro" id="IPR036047">
    <property type="entry name" value="F-box-like_dom_sf"/>
</dbReference>
<dbReference type="SUPFAM" id="SSF81383">
    <property type="entry name" value="F-box domain"/>
    <property type="match status" value="1"/>
</dbReference>
<proteinExistence type="predicted"/>
<dbReference type="AlphaFoldDB" id="A0AA88XFC3"/>
<comment type="caution">
    <text evidence="2">The sequence shown here is derived from an EMBL/GenBank/DDBJ whole genome shotgun (WGS) entry which is preliminary data.</text>
</comment>
<keyword evidence="3" id="KW-1185">Reference proteome</keyword>
<evidence type="ECO:0000313" key="3">
    <source>
        <dbReference type="Proteomes" id="UP001186944"/>
    </source>
</evidence>
<dbReference type="InterPro" id="IPR032675">
    <property type="entry name" value="LRR_dom_sf"/>
</dbReference>
<reference evidence="2" key="1">
    <citation type="submission" date="2019-08" db="EMBL/GenBank/DDBJ databases">
        <title>The improved chromosome-level genome for the pearl oyster Pinctada fucata martensii using PacBio sequencing and Hi-C.</title>
        <authorList>
            <person name="Zheng Z."/>
        </authorList>
    </citation>
    <scope>NUCLEOTIDE SEQUENCE</scope>
    <source>
        <strain evidence="2">ZZ-2019</strain>
        <tissue evidence="2">Adductor muscle</tissue>
    </source>
</reference>
<dbReference type="PANTHER" id="PTHR20872">
    <property type="match status" value="1"/>
</dbReference>
<dbReference type="Gene3D" id="3.80.10.10">
    <property type="entry name" value="Ribonuclease Inhibitor"/>
    <property type="match status" value="1"/>
</dbReference>
<dbReference type="EMBL" id="VSWD01000013">
    <property type="protein sequence ID" value="KAK3084259.1"/>
    <property type="molecule type" value="Genomic_DNA"/>
</dbReference>
<organism evidence="2 3">
    <name type="scientific">Pinctada imbricata</name>
    <name type="common">Atlantic pearl-oyster</name>
    <name type="synonym">Pinctada martensii</name>
    <dbReference type="NCBI Taxonomy" id="66713"/>
    <lineage>
        <taxon>Eukaryota</taxon>
        <taxon>Metazoa</taxon>
        <taxon>Spiralia</taxon>
        <taxon>Lophotrochozoa</taxon>
        <taxon>Mollusca</taxon>
        <taxon>Bivalvia</taxon>
        <taxon>Autobranchia</taxon>
        <taxon>Pteriomorphia</taxon>
        <taxon>Pterioida</taxon>
        <taxon>Pterioidea</taxon>
        <taxon>Pteriidae</taxon>
        <taxon>Pinctada</taxon>
    </lineage>
</organism>
<dbReference type="Pfam" id="PF12937">
    <property type="entry name" value="F-box-like"/>
    <property type="match status" value="1"/>
</dbReference>
<dbReference type="FunFam" id="1.20.1280.50:FF:000005">
    <property type="entry name" value="F-box/LRR-repeat protein 3 isoform X1"/>
    <property type="match status" value="1"/>
</dbReference>
<dbReference type="Proteomes" id="UP001186944">
    <property type="component" value="Unassembled WGS sequence"/>
</dbReference>
<dbReference type="InterPro" id="IPR001810">
    <property type="entry name" value="F-box_dom"/>
</dbReference>
<dbReference type="SUPFAM" id="SSF52047">
    <property type="entry name" value="RNI-like"/>
    <property type="match status" value="1"/>
</dbReference>
<dbReference type="PANTHER" id="PTHR20872:SF1">
    <property type="entry name" value="F-BOX DOMAIN-CONTAINING PROTEIN"/>
    <property type="match status" value="1"/>
</dbReference>
<protein>
    <recommendedName>
        <fullName evidence="1">F-box domain-containing protein</fullName>
    </recommendedName>
</protein>